<name>A0ABN1Y1J5_9PSEU</name>
<dbReference type="SUPFAM" id="SSF46785">
    <property type="entry name" value="Winged helix' DNA-binding domain"/>
    <property type="match status" value="1"/>
</dbReference>
<comment type="similarity">
    <text evidence="1">Belongs to the LysR transcriptional regulatory family.</text>
</comment>
<dbReference type="EMBL" id="BAAAJK010000029">
    <property type="protein sequence ID" value="GAA1395327.1"/>
    <property type="molecule type" value="Genomic_DNA"/>
</dbReference>
<dbReference type="CDD" id="cd08414">
    <property type="entry name" value="PBP2_LTTR_aromatics_like"/>
    <property type="match status" value="1"/>
</dbReference>
<accession>A0ABN1Y1J5</accession>
<dbReference type="Gene3D" id="1.10.10.10">
    <property type="entry name" value="Winged helix-like DNA-binding domain superfamily/Winged helix DNA-binding domain"/>
    <property type="match status" value="1"/>
</dbReference>
<feature type="domain" description="HTH lysR-type" evidence="5">
    <location>
        <begin position="3"/>
        <end position="60"/>
    </location>
</feature>
<keyword evidence="3" id="KW-0238">DNA-binding</keyword>
<keyword evidence="4" id="KW-0804">Transcription</keyword>
<organism evidence="6 7">
    <name type="scientific">Pseudonocardia kongjuensis</name>
    <dbReference type="NCBI Taxonomy" id="102227"/>
    <lineage>
        <taxon>Bacteria</taxon>
        <taxon>Bacillati</taxon>
        <taxon>Actinomycetota</taxon>
        <taxon>Actinomycetes</taxon>
        <taxon>Pseudonocardiales</taxon>
        <taxon>Pseudonocardiaceae</taxon>
        <taxon>Pseudonocardia</taxon>
    </lineage>
</organism>
<comment type="caution">
    <text evidence="6">The sequence shown here is derived from an EMBL/GenBank/DDBJ whole genome shotgun (WGS) entry which is preliminary data.</text>
</comment>
<dbReference type="InterPro" id="IPR005119">
    <property type="entry name" value="LysR_subst-bd"/>
</dbReference>
<evidence type="ECO:0000256" key="4">
    <source>
        <dbReference type="ARBA" id="ARBA00023163"/>
    </source>
</evidence>
<reference evidence="6 7" key="1">
    <citation type="journal article" date="2019" name="Int. J. Syst. Evol. Microbiol.">
        <title>The Global Catalogue of Microorganisms (GCM) 10K type strain sequencing project: providing services to taxonomists for standard genome sequencing and annotation.</title>
        <authorList>
            <consortium name="The Broad Institute Genomics Platform"/>
            <consortium name="The Broad Institute Genome Sequencing Center for Infectious Disease"/>
            <person name="Wu L."/>
            <person name="Ma J."/>
        </authorList>
    </citation>
    <scope>NUCLEOTIDE SEQUENCE [LARGE SCALE GENOMIC DNA]</scope>
    <source>
        <strain evidence="6 7">JCM 11896</strain>
    </source>
</reference>
<dbReference type="Gene3D" id="3.40.190.10">
    <property type="entry name" value="Periplasmic binding protein-like II"/>
    <property type="match status" value="2"/>
</dbReference>
<dbReference type="PROSITE" id="PS50931">
    <property type="entry name" value="HTH_LYSR"/>
    <property type="match status" value="1"/>
</dbReference>
<dbReference type="InterPro" id="IPR036390">
    <property type="entry name" value="WH_DNA-bd_sf"/>
</dbReference>
<sequence length="301" mass="32751">MPVEQRDIEVFLAVADELHFGRAAESLRVSTSRVSRTIRTLERRIGGALFERTSRRVRLTPLGTRLAEDLRPAHRQILDAVALARATAGAARSTLRVGFIGAASGRFVLDVAEAFRAGHPGVDVGLREIQFGQGFALLRGGEVDLALATVPARGAEQALLRAGRVLTEEGQLLAVPARHRFARRASVSFADLARTTVLRTPPTIPAYWDDELVPSHTADGRPVERGPVFDTTQEMLALIGAGIGTYPVSAQFTSHYVRPDVIYVPIRDAPPYQRRLFWLRGAETATIRDFDRVAGAVSGTG</sequence>
<keyword evidence="2" id="KW-0805">Transcription regulation</keyword>
<dbReference type="Pfam" id="PF00126">
    <property type="entry name" value="HTH_1"/>
    <property type="match status" value="1"/>
</dbReference>
<gene>
    <name evidence="6" type="ORF">GCM10009613_44860</name>
</gene>
<evidence type="ECO:0000256" key="1">
    <source>
        <dbReference type="ARBA" id="ARBA00009437"/>
    </source>
</evidence>
<evidence type="ECO:0000256" key="3">
    <source>
        <dbReference type="ARBA" id="ARBA00023125"/>
    </source>
</evidence>
<dbReference type="Pfam" id="PF03466">
    <property type="entry name" value="LysR_substrate"/>
    <property type="match status" value="1"/>
</dbReference>
<dbReference type="PANTHER" id="PTHR30346">
    <property type="entry name" value="TRANSCRIPTIONAL DUAL REGULATOR HCAR-RELATED"/>
    <property type="match status" value="1"/>
</dbReference>
<evidence type="ECO:0000259" key="5">
    <source>
        <dbReference type="PROSITE" id="PS50931"/>
    </source>
</evidence>
<protein>
    <submittedName>
        <fullName evidence="6">LysR family transcriptional regulator</fullName>
    </submittedName>
</protein>
<proteinExistence type="inferred from homology"/>
<dbReference type="InterPro" id="IPR000847">
    <property type="entry name" value="LysR_HTH_N"/>
</dbReference>
<evidence type="ECO:0000256" key="2">
    <source>
        <dbReference type="ARBA" id="ARBA00023015"/>
    </source>
</evidence>
<evidence type="ECO:0000313" key="6">
    <source>
        <dbReference type="EMBL" id="GAA1395327.1"/>
    </source>
</evidence>
<evidence type="ECO:0000313" key="7">
    <source>
        <dbReference type="Proteomes" id="UP001501414"/>
    </source>
</evidence>
<keyword evidence="7" id="KW-1185">Reference proteome</keyword>
<dbReference type="PANTHER" id="PTHR30346:SF0">
    <property type="entry name" value="HCA OPERON TRANSCRIPTIONAL ACTIVATOR HCAR"/>
    <property type="match status" value="1"/>
</dbReference>
<dbReference type="InterPro" id="IPR036388">
    <property type="entry name" value="WH-like_DNA-bd_sf"/>
</dbReference>
<dbReference type="SUPFAM" id="SSF53850">
    <property type="entry name" value="Periplasmic binding protein-like II"/>
    <property type="match status" value="1"/>
</dbReference>
<dbReference type="Proteomes" id="UP001501414">
    <property type="component" value="Unassembled WGS sequence"/>
</dbReference>